<organism evidence="2 3">
    <name type="scientific">Ovis ammon polii</name>
    <dbReference type="NCBI Taxonomy" id="230172"/>
    <lineage>
        <taxon>Eukaryota</taxon>
        <taxon>Metazoa</taxon>
        <taxon>Chordata</taxon>
        <taxon>Craniata</taxon>
        <taxon>Vertebrata</taxon>
        <taxon>Euteleostomi</taxon>
        <taxon>Mammalia</taxon>
        <taxon>Eutheria</taxon>
        <taxon>Laurasiatheria</taxon>
        <taxon>Artiodactyla</taxon>
        <taxon>Ruminantia</taxon>
        <taxon>Pecora</taxon>
        <taxon>Bovidae</taxon>
        <taxon>Caprinae</taxon>
        <taxon>Ovis</taxon>
    </lineage>
</organism>
<dbReference type="Proteomes" id="UP001214576">
    <property type="component" value="Unassembled WGS sequence"/>
</dbReference>
<sequence length="107" mass="12030">MVESPQRRKRLALPEKHLPLARRRRPQQRPAPQPPFPQRSEAPPTGKEPMNGVQDLASGSAPPAASLGKQPITDRDRENPSQLEKGTGLRPPLSQTAYFLFFWPLPY</sequence>
<dbReference type="EMBL" id="JAKZEL010000014">
    <property type="protein sequence ID" value="KAI4537489.1"/>
    <property type="molecule type" value="Genomic_DNA"/>
</dbReference>
<evidence type="ECO:0000256" key="1">
    <source>
        <dbReference type="SAM" id="MobiDB-lite"/>
    </source>
</evidence>
<reference evidence="2" key="1">
    <citation type="submission" date="2022-03" db="EMBL/GenBank/DDBJ databases">
        <title>Genomic analyses of argali, domestic sheep and their hybrids provide insights into chromosomal evolution, heterosis and genetic basis of agronomic traits.</title>
        <authorList>
            <person name="Li M."/>
        </authorList>
    </citation>
    <scope>NUCLEOTIDE SEQUENCE</scope>
    <source>
        <strain evidence="2">CAU-MHL-2022a</strain>
        <tissue evidence="2">Skin</tissue>
    </source>
</reference>
<dbReference type="AlphaFoldDB" id="A0AAD4Y7D0"/>
<name>A0AAD4Y7D0_OVIAM</name>
<accession>A0AAD4Y7D0</accession>
<evidence type="ECO:0000313" key="2">
    <source>
        <dbReference type="EMBL" id="KAI4537489.1"/>
    </source>
</evidence>
<comment type="caution">
    <text evidence="2">The sequence shown here is derived from an EMBL/GenBank/DDBJ whole genome shotgun (WGS) entry which is preliminary data.</text>
</comment>
<keyword evidence="3" id="KW-1185">Reference proteome</keyword>
<feature type="region of interest" description="Disordered" evidence="1">
    <location>
        <begin position="1"/>
        <end position="91"/>
    </location>
</feature>
<gene>
    <name evidence="2" type="ORF">MG293_012352</name>
</gene>
<protein>
    <submittedName>
        <fullName evidence="2">Uncharacterized protein</fullName>
    </submittedName>
</protein>
<evidence type="ECO:0000313" key="3">
    <source>
        <dbReference type="Proteomes" id="UP001214576"/>
    </source>
</evidence>
<feature type="compositionally biased region" description="Low complexity" evidence="1">
    <location>
        <begin position="56"/>
        <end position="68"/>
    </location>
</feature>
<proteinExistence type="predicted"/>